<dbReference type="Gene3D" id="2.30.30.140">
    <property type="match status" value="1"/>
</dbReference>
<keyword evidence="3" id="KW-0539">Nucleus</keyword>
<feature type="compositionally biased region" description="Polar residues" evidence="4">
    <location>
        <begin position="19"/>
        <end position="29"/>
    </location>
</feature>
<feature type="domain" description="ARID" evidence="5">
    <location>
        <begin position="842"/>
        <end position="935"/>
    </location>
</feature>
<feature type="compositionally biased region" description="Polar residues" evidence="4">
    <location>
        <begin position="597"/>
        <end position="610"/>
    </location>
</feature>
<feature type="compositionally biased region" description="Polar residues" evidence="4">
    <location>
        <begin position="1503"/>
        <end position="1522"/>
    </location>
</feature>
<feature type="region of interest" description="Disordered" evidence="4">
    <location>
        <begin position="597"/>
        <end position="718"/>
    </location>
</feature>
<evidence type="ECO:0000313" key="7">
    <source>
        <dbReference type="Proteomes" id="UP000663845"/>
    </source>
</evidence>
<dbReference type="Proteomes" id="UP000663845">
    <property type="component" value="Unassembled WGS sequence"/>
</dbReference>
<evidence type="ECO:0000256" key="3">
    <source>
        <dbReference type="ARBA" id="ARBA00023242"/>
    </source>
</evidence>
<evidence type="ECO:0000256" key="1">
    <source>
        <dbReference type="ARBA" id="ARBA00023015"/>
    </source>
</evidence>
<dbReference type="GO" id="GO:0005634">
    <property type="term" value="C:nucleus"/>
    <property type="evidence" value="ECO:0007669"/>
    <property type="project" value="TreeGrafter"/>
</dbReference>
<dbReference type="PANTHER" id="PTHR13964">
    <property type="entry name" value="RBP-RELATED"/>
    <property type="match status" value="1"/>
</dbReference>
<feature type="compositionally biased region" description="Polar residues" evidence="4">
    <location>
        <begin position="982"/>
        <end position="1001"/>
    </location>
</feature>
<evidence type="ECO:0000256" key="2">
    <source>
        <dbReference type="ARBA" id="ARBA00023163"/>
    </source>
</evidence>
<dbReference type="InterPro" id="IPR036431">
    <property type="entry name" value="ARID_dom_sf"/>
</dbReference>
<feature type="compositionally biased region" description="Low complexity" evidence="4">
    <location>
        <begin position="1014"/>
        <end position="1025"/>
    </location>
</feature>
<feature type="compositionally biased region" description="Polar residues" evidence="4">
    <location>
        <begin position="458"/>
        <end position="477"/>
    </location>
</feature>
<proteinExistence type="predicted"/>
<dbReference type="SUPFAM" id="SSF46774">
    <property type="entry name" value="ARID-like"/>
    <property type="match status" value="2"/>
</dbReference>
<feature type="region of interest" description="Disordered" evidence="4">
    <location>
        <begin position="1"/>
        <end position="29"/>
    </location>
</feature>
<dbReference type="SMART" id="SM01014">
    <property type="entry name" value="ARID"/>
    <property type="match status" value="2"/>
</dbReference>
<dbReference type="PANTHER" id="PTHR13964:SF27">
    <property type="entry name" value="HAT-TRICK, ISOFORM D"/>
    <property type="match status" value="1"/>
</dbReference>
<feature type="compositionally biased region" description="Polar residues" evidence="4">
    <location>
        <begin position="624"/>
        <end position="634"/>
    </location>
</feature>
<reference evidence="6" key="1">
    <citation type="submission" date="2021-02" db="EMBL/GenBank/DDBJ databases">
        <authorList>
            <person name="Nowell W R."/>
        </authorList>
    </citation>
    <scope>NUCLEOTIDE SEQUENCE</scope>
</reference>
<dbReference type="Gene3D" id="1.10.150.60">
    <property type="entry name" value="ARID DNA-binding domain"/>
    <property type="match status" value="2"/>
</dbReference>
<feature type="domain" description="ARID" evidence="5">
    <location>
        <begin position="318"/>
        <end position="411"/>
    </location>
</feature>
<feature type="region of interest" description="Disordered" evidence="4">
    <location>
        <begin position="945"/>
        <end position="1091"/>
    </location>
</feature>
<feature type="compositionally biased region" description="Basic and acidic residues" evidence="4">
    <location>
        <begin position="1135"/>
        <end position="1147"/>
    </location>
</feature>
<dbReference type="GO" id="GO:0006357">
    <property type="term" value="P:regulation of transcription by RNA polymerase II"/>
    <property type="evidence" value="ECO:0007669"/>
    <property type="project" value="TreeGrafter"/>
</dbReference>
<organism evidence="6 7">
    <name type="scientific">Adineta steineri</name>
    <dbReference type="NCBI Taxonomy" id="433720"/>
    <lineage>
        <taxon>Eukaryota</taxon>
        <taxon>Metazoa</taxon>
        <taxon>Spiralia</taxon>
        <taxon>Gnathifera</taxon>
        <taxon>Rotifera</taxon>
        <taxon>Eurotatoria</taxon>
        <taxon>Bdelloidea</taxon>
        <taxon>Adinetida</taxon>
        <taxon>Adinetidae</taxon>
        <taxon>Adineta</taxon>
    </lineage>
</organism>
<name>A0A814VSN4_9BILA</name>
<accession>A0A814VSN4</accession>
<dbReference type="SMART" id="SM00501">
    <property type="entry name" value="BRIGHT"/>
    <property type="match status" value="2"/>
</dbReference>
<dbReference type="PROSITE" id="PS51011">
    <property type="entry name" value="ARID"/>
    <property type="match status" value="2"/>
</dbReference>
<feature type="compositionally biased region" description="Low complexity" evidence="4">
    <location>
        <begin position="1558"/>
        <end position="1575"/>
    </location>
</feature>
<evidence type="ECO:0000256" key="4">
    <source>
        <dbReference type="SAM" id="MobiDB-lite"/>
    </source>
</evidence>
<feature type="compositionally biased region" description="Basic and acidic residues" evidence="4">
    <location>
        <begin position="611"/>
        <end position="623"/>
    </location>
</feature>
<feature type="region of interest" description="Disordered" evidence="4">
    <location>
        <begin position="1249"/>
        <end position="1270"/>
    </location>
</feature>
<comment type="caution">
    <text evidence="6">The sequence shown here is derived from an EMBL/GenBank/DDBJ whole genome shotgun (WGS) entry which is preliminary data.</text>
</comment>
<dbReference type="InterPro" id="IPR051232">
    <property type="entry name" value="ARID/SWI1_ChromRemod"/>
</dbReference>
<feature type="region of interest" description="Disordered" evidence="4">
    <location>
        <begin position="1121"/>
        <end position="1206"/>
    </location>
</feature>
<dbReference type="Pfam" id="PF01388">
    <property type="entry name" value="ARID"/>
    <property type="match status" value="2"/>
</dbReference>
<gene>
    <name evidence="6" type="ORF">JYZ213_LOCUS26541</name>
</gene>
<feature type="compositionally biased region" description="Polar residues" evidence="4">
    <location>
        <begin position="295"/>
        <end position="306"/>
    </location>
</feature>
<dbReference type="EMBL" id="CAJNOG010000355">
    <property type="protein sequence ID" value="CAF1194566.1"/>
    <property type="molecule type" value="Genomic_DNA"/>
</dbReference>
<feature type="compositionally biased region" description="Low complexity" evidence="4">
    <location>
        <begin position="664"/>
        <end position="681"/>
    </location>
</feature>
<feature type="compositionally biased region" description="Polar residues" evidence="4">
    <location>
        <begin position="682"/>
        <end position="718"/>
    </location>
</feature>
<dbReference type="GO" id="GO:0000976">
    <property type="term" value="F:transcription cis-regulatory region binding"/>
    <property type="evidence" value="ECO:0007669"/>
    <property type="project" value="TreeGrafter"/>
</dbReference>
<feature type="region of interest" description="Disordered" evidence="4">
    <location>
        <begin position="1503"/>
        <end position="1535"/>
    </location>
</feature>
<feature type="region of interest" description="Disordered" evidence="4">
    <location>
        <begin position="289"/>
        <end position="320"/>
    </location>
</feature>
<feature type="compositionally biased region" description="Basic residues" evidence="4">
    <location>
        <begin position="1587"/>
        <end position="1596"/>
    </location>
</feature>
<dbReference type="CDD" id="cd16100">
    <property type="entry name" value="ARID"/>
    <property type="match status" value="1"/>
</dbReference>
<feature type="region of interest" description="Disordered" evidence="4">
    <location>
        <begin position="1558"/>
        <end position="1600"/>
    </location>
</feature>
<dbReference type="InterPro" id="IPR016197">
    <property type="entry name" value="Chromo-like_dom_sf"/>
</dbReference>
<sequence length="1703" mass="193648">MHGGREKRSSSILSQSISTDEPNTNTSTTIESASLPVGCLVSGKYRGSFCSAQVKAVDKQVKLKVQLLNTNDIITISEEQVIQPAVLRIGNIITIRLPISNRPHETTSYLSRSGLAAIMNANNNYEEKQVVIKKIYDNSIYTVVFDDGDEVSLRRSLLCLRGIRLYQTQIGQQKFVEDIPITTLSTNSNDTTSIVAIRRSGNNNSQHAFPALILKRKSLPDYMWVKSFLDGREYIVHKRDDVHSYKNNSDIQSLCNLTSEQATKACEKFIKKNQIPVIWQKKKKKSIYNERNNESDTSGNDSNASDTDFDDNGEEETTEEKDSFVAQLYTFMDDSGTPINNIAKIHNYDLDLHRLFKIVRLYGGYNKVTKNDQWGKVYMKMGLPDEPSPKNNRLIENAYKKYLSGFEDLSKKLGTMNVPSAYFGSRNSLSSDSRRSLIRLRQQSDDKNKSKQVLPFNKRQSSKTQSVESKPTLSSTKNGRKAIIINKTQSSNINSLSTSESEASDNETTISSSSSSSNTNRLRKQQINNSKKKSSINSDDKKKIFKNKTLQQKHESSVKRLKSTGHTENDMKPIIKIPKISYEILKESTLATRQFHTKATSKVQHNPTVKQSDKDTSDEEQSKVHISTYESTEQPVLHRLTSLPVTPVSPSPPSSITDESPTLSSISTNIRNSNNSDDNTSVLETSSISQTMIPSLSTTSQQTNTIENLPLNSNKRSYSCGNIKKHEQLSSSKRSRHSIPSLDSYETNSKQLITPNTSINNCNAQLTYEDIFINDTLVIKRDFNRKKQYYVRCIEKNDSKKELRVHYKELDSIDDEWIEFERIIKRQNELDSNTEEILNEENNQKIEENNIISTEQDNGSTPINNIAKIHNYDLDLHRLFKIVRLYGGYNKVTKNDQWGKVYMKMGLPDEPSPKNNRLIENAYKKYLSGFEDLSKKLGTMNVPSAYFGSRNSLSSDSRRSLVRLRQQSDDKNKSKQVLPFNKRQSSKTQSVESKPTLSSTKNGRKAIIINKTQSSNINSLSTSESEASDNETTISSSSSSSNTNRLKKQQIINSKKKSSINSDDKKKIFKNKTLQQKHESSIKRLKSTGHTENDMKPIIKIPKISYEILKESTLATRQFHTKATSKVQHNPIVKQSDKDTSDEEQSKAHIPSCESTEQPVLHRLTSLPVTPVSPSPPSSITDESPTLSSISTNIRNSNNSDDNTSVLETSSIFPTLIPSISTTSQQTNTIENLPLNSNKRSYSCGNIKKNEQLSSSKRSRHSIPSLDSYETNSKQLITPNTSINNGNAQLTYEDISINDTLVIKRDFNRKKQYYVRCIEKNDSKKELRVQYKEFDSTDDEWIEFERIIKRQNELDSNTEEILNEENNQKIEENNIISNEQDNGIWKSLEMVSPIKNDGISYTPTIQTNDVNNQVFHEEIIEPQRASSSTSSNENIISINIGNNSESIDDNELNRIPRIIIQKHPSIIKIDLTESTHNNDIPSTSNNFLPPLYINEEIIDNSPNNQQSIFSPSELSLRSNSPIDNRRASVRQLKRRTFRESKDSSLLIKKRMRLDTDINSNSTIDNISNNNDQSSTPNEQQSPEIKRYRTVGKRGGKRTVIQPDNENEDIRSNSLINITLNQQLEDMFKNRTSRYNFLDLDTDKTGDDRLVHLKDRMRQCQKVFLNLKHALTKIEKQRRVFLRRQKSLIIQSTTNDLFLPSTCT</sequence>
<dbReference type="SUPFAM" id="SSF54160">
    <property type="entry name" value="Chromo domain-like"/>
    <property type="match status" value="2"/>
</dbReference>
<feature type="region of interest" description="Disordered" evidence="4">
    <location>
        <begin position="441"/>
        <end position="572"/>
    </location>
</feature>
<feature type="compositionally biased region" description="Low complexity" evidence="4">
    <location>
        <begin position="490"/>
        <end position="501"/>
    </location>
</feature>
<evidence type="ECO:0000259" key="5">
    <source>
        <dbReference type="PROSITE" id="PS51011"/>
    </source>
</evidence>
<feature type="compositionally biased region" description="Acidic residues" evidence="4">
    <location>
        <begin position="307"/>
        <end position="319"/>
    </location>
</feature>
<evidence type="ECO:0000313" key="6">
    <source>
        <dbReference type="EMBL" id="CAF1194566.1"/>
    </source>
</evidence>
<keyword evidence="2" id="KW-0804">Transcription</keyword>
<dbReference type="InterPro" id="IPR001606">
    <property type="entry name" value="ARID_dom"/>
</dbReference>
<keyword evidence="1" id="KW-0805">Transcription regulation</keyword>
<protein>
    <recommendedName>
        <fullName evidence="5">ARID domain-containing protein</fullName>
    </recommendedName>
</protein>
<feature type="compositionally biased region" description="Low complexity" evidence="4">
    <location>
        <begin position="1188"/>
        <end position="1206"/>
    </location>
</feature>